<protein>
    <recommendedName>
        <fullName evidence="2">GP-PDE domain-containing protein</fullName>
    </recommendedName>
</protein>
<dbReference type="PANTHER" id="PTHR46211">
    <property type="entry name" value="GLYCEROPHOSPHORYL DIESTER PHOSPHODIESTERASE"/>
    <property type="match status" value="1"/>
</dbReference>
<feature type="domain" description="GP-PDE" evidence="2">
    <location>
        <begin position="31"/>
        <end position="287"/>
    </location>
</feature>
<dbReference type="OrthoDB" id="9758957at2"/>
<sequence>MRRATLAAGLALGLAGAGAAAGPPAADAAIPTIHAHRGGALDLGVPARPEDTLEAFRHTAAVHPDAWLELDAVVSRDGVPFVLHDSTLDRTTDCSGAVPDRTAAEIEACRVDVLGVSETLVPAPATPAIRVPRLRAALAFARETGRSVNLEIKRIPGDPGYVPGSEAFAEAVMADVVAAGLPGERLIVQSFDPSNLETARRVLPGVQTSLLTLAVADALGPALAAARGYDWVSPGSVPTAAYMAQARALGLKVVPYTLNTEAQVRAAAAVGVDALITDDVPLARQALGLPAQVAAPVPAVPRGATVAFPRRTRAQVLARGGVAVLLRAPGAARATVTLRRGRTVVARGTVRLARGGERRRLLALTATGRRLVRAARVPLRLTARVVVGGRASTRAITLR</sequence>
<dbReference type="PANTHER" id="PTHR46211:SF14">
    <property type="entry name" value="GLYCEROPHOSPHODIESTER PHOSPHODIESTERASE"/>
    <property type="match status" value="1"/>
</dbReference>
<gene>
    <name evidence="3" type="ORF">C7Y72_07595</name>
</gene>
<dbReference type="Pfam" id="PF03009">
    <property type="entry name" value="GDPD"/>
    <property type="match status" value="1"/>
</dbReference>
<organism evidence="3 4">
    <name type="scientific">Paraconexibacter algicola</name>
    <dbReference type="NCBI Taxonomy" id="2133960"/>
    <lineage>
        <taxon>Bacteria</taxon>
        <taxon>Bacillati</taxon>
        <taxon>Actinomycetota</taxon>
        <taxon>Thermoleophilia</taxon>
        <taxon>Solirubrobacterales</taxon>
        <taxon>Paraconexibacteraceae</taxon>
        <taxon>Paraconexibacter</taxon>
    </lineage>
</organism>
<dbReference type="PROSITE" id="PS51704">
    <property type="entry name" value="GP_PDE"/>
    <property type="match status" value="1"/>
</dbReference>
<comment type="caution">
    <text evidence="3">The sequence shown here is derived from an EMBL/GenBank/DDBJ whole genome shotgun (WGS) entry which is preliminary data.</text>
</comment>
<proteinExistence type="predicted"/>
<dbReference type="InterPro" id="IPR030395">
    <property type="entry name" value="GP_PDE_dom"/>
</dbReference>
<evidence type="ECO:0000256" key="1">
    <source>
        <dbReference type="SAM" id="SignalP"/>
    </source>
</evidence>
<evidence type="ECO:0000259" key="2">
    <source>
        <dbReference type="PROSITE" id="PS51704"/>
    </source>
</evidence>
<dbReference type="RefSeq" id="WP_107568165.1">
    <property type="nucleotide sequence ID" value="NZ_PYYB01000001.1"/>
</dbReference>
<evidence type="ECO:0000313" key="4">
    <source>
        <dbReference type="Proteomes" id="UP000240739"/>
    </source>
</evidence>
<name>A0A2T4UJV9_9ACTN</name>
<dbReference type="Gene3D" id="3.20.20.190">
    <property type="entry name" value="Phosphatidylinositol (PI) phosphodiesterase"/>
    <property type="match status" value="1"/>
</dbReference>
<feature type="signal peptide" evidence="1">
    <location>
        <begin position="1"/>
        <end position="19"/>
    </location>
</feature>
<dbReference type="SUPFAM" id="SSF51695">
    <property type="entry name" value="PLC-like phosphodiesterases"/>
    <property type="match status" value="1"/>
</dbReference>
<reference evidence="3 4" key="1">
    <citation type="submission" date="2018-03" db="EMBL/GenBank/DDBJ databases">
        <title>Aquarubrobacter algicola gen. nov., sp. nov., a novel actinobacterium isolated from shallow eutrophic lake during the end of cyanobacterial harmful algal blooms.</title>
        <authorList>
            <person name="Chun S.J."/>
        </authorList>
    </citation>
    <scope>NUCLEOTIDE SEQUENCE [LARGE SCALE GENOMIC DNA]</scope>
    <source>
        <strain evidence="3 4">Seoho-28</strain>
    </source>
</reference>
<accession>A0A2T4UJV9</accession>
<keyword evidence="1" id="KW-0732">Signal</keyword>
<feature type="chain" id="PRO_5038663569" description="GP-PDE domain-containing protein" evidence="1">
    <location>
        <begin position="20"/>
        <end position="399"/>
    </location>
</feature>
<dbReference type="EMBL" id="PYYB01000001">
    <property type="protein sequence ID" value="PTL59520.1"/>
    <property type="molecule type" value="Genomic_DNA"/>
</dbReference>
<dbReference type="GO" id="GO:0006629">
    <property type="term" value="P:lipid metabolic process"/>
    <property type="evidence" value="ECO:0007669"/>
    <property type="project" value="InterPro"/>
</dbReference>
<keyword evidence="4" id="KW-1185">Reference proteome</keyword>
<dbReference type="Proteomes" id="UP000240739">
    <property type="component" value="Unassembled WGS sequence"/>
</dbReference>
<evidence type="ECO:0000313" key="3">
    <source>
        <dbReference type="EMBL" id="PTL59520.1"/>
    </source>
</evidence>
<dbReference type="InterPro" id="IPR017946">
    <property type="entry name" value="PLC-like_Pdiesterase_TIM-brl"/>
</dbReference>
<dbReference type="AlphaFoldDB" id="A0A2T4UJV9"/>
<dbReference type="GO" id="GO:0008081">
    <property type="term" value="F:phosphoric diester hydrolase activity"/>
    <property type="evidence" value="ECO:0007669"/>
    <property type="project" value="InterPro"/>
</dbReference>